<protein>
    <submittedName>
        <fullName evidence="3">Uncharacterized protein</fullName>
    </submittedName>
</protein>
<name>A0A5C3M4M4_9AGAR</name>
<sequence length="749" mass="82024">MSELDSLSDSEWLDIASNREYPSDNESVSSQDSDHDEIGSLSRSRRSSISLGSSIGGDVEAWEGFVDDSEDEAAAAEMGTYPVHTVAMDTTELDSIPTGFIPDIEQPEEDQRVNDALDQSLVSTLSASRSSTSGGFSSTHTSIRDLRLSFPDPLTSSRDELNRSYEDVSTSDTAFTTTDAETDAPSPVVETQSLPKQDPGLITTTPEVPHHEAKIHEVDVKAKLDIILYGWSSSIKWSFVEELVKKAASVSGHTLINTLESDSGPVRTLRLKKQTDISLVDSIAIHDRTEDPDADDDSTSERPSLAIVYLPSTTLPNLAVHTAYIPVFVSSPVSTLDPDGAILSAHIAAEDDWDLLSVSADKTLHLNEGTKSPLFDSEGLLQFECLRAYHVLQGVIDGSHTKKAASKSVVEQLHSRQAVTLFALMSLIMGFAINTAFRPSTPIPTPTTVGSNMSSRLWGLIGPEATNRSAAVVPASTIESSTSMTPSSLRDYALAVFNPGSTALSVTSKPASLTSPIASSSKLPHCRDCKSLTLSYKPTDVTVHADTSPHAPEARTKPVIHVPPATGRMDPRADPTSTAVSLRMVTSLSEVVDVTMKAVRSVVKNDLKEVDDALEELMNAIRAQTQIAVRNSKGKARALGEQVQAMSERVQYRHDRARSRARELKKKGEELLSSASEQFIDRTNIAKSRARELKDNFTNSRHWSAYQKAHREWVAKLKERDERRNSHRRTRQSRHARKDKTRRRLYPFA</sequence>
<feature type="region of interest" description="Disordered" evidence="2">
    <location>
        <begin position="154"/>
        <end position="199"/>
    </location>
</feature>
<evidence type="ECO:0000313" key="4">
    <source>
        <dbReference type="Proteomes" id="UP000308652"/>
    </source>
</evidence>
<organism evidence="3 4">
    <name type="scientific">Crucibulum laeve</name>
    <dbReference type="NCBI Taxonomy" id="68775"/>
    <lineage>
        <taxon>Eukaryota</taxon>
        <taxon>Fungi</taxon>
        <taxon>Dikarya</taxon>
        <taxon>Basidiomycota</taxon>
        <taxon>Agaricomycotina</taxon>
        <taxon>Agaricomycetes</taxon>
        <taxon>Agaricomycetidae</taxon>
        <taxon>Agaricales</taxon>
        <taxon>Agaricineae</taxon>
        <taxon>Nidulariaceae</taxon>
        <taxon>Crucibulum</taxon>
    </lineage>
</organism>
<dbReference type="EMBL" id="ML213597">
    <property type="protein sequence ID" value="TFK40344.1"/>
    <property type="molecule type" value="Genomic_DNA"/>
</dbReference>
<feature type="compositionally biased region" description="Acidic residues" evidence="2">
    <location>
        <begin position="1"/>
        <end position="12"/>
    </location>
</feature>
<feature type="compositionally biased region" description="Basic and acidic residues" evidence="2">
    <location>
        <begin position="157"/>
        <end position="166"/>
    </location>
</feature>
<accession>A0A5C3M4M4</accession>
<reference evidence="3 4" key="1">
    <citation type="journal article" date="2019" name="Nat. Ecol. Evol.">
        <title>Megaphylogeny resolves global patterns of mushroom evolution.</title>
        <authorList>
            <person name="Varga T."/>
            <person name="Krizsan K."/>
            <person name="Foldi C."/>
            <person name="Dima B."/>
            <person name="Sanchez-Garcia M."/>
            <person name="Sanchez-Ramirez S."/>
            <person name="Szollosi G.J."/>
            <person name="Szarkandi J.G."/>
            <person name="Papp V."/>
            <person name="Albert L."/>
            <person name="Andreopoulos W."/>
            <person name="Angelini C."/>
            <person name="Antonin V."/>
            <person name="Barry K.W."/>
            <person name="Bougher N.L."/>
            <person name="Buchanan P."/>
            <person name="Buyck B."/>
            <person name="Bense V."/>
            <person name="Catcheside P."/>
            <person name="Chovatia M."/>
            <person name="Cooper J."/>
            <person name="Damon W."/>
            <person name="Desjardin D."/>
            <person name="Finy P."/>
            <person name="Geml J."/>
            <person name="Haridas S."/>
            <person name="Hughes K."/>
            <person name="Justo A."/>
            <person name="Karasinski D."/>
            <person name="Kautmanova I."/>
            <person name="Kiss B."/>
            <person name="Kocsube S."/>
            <person name="Kotiranta H."/>
            <person name="LaButti K.M."/>
            <person name="Lechner B.E."/>
            <person name="Liimatainen K."/>
            <person name="Lipzen A."/>
            <person name="Lukacs Z."/>
            <person name="Mihaltcheva S."/>
            <person name="Morgado L.N."/>
            <person name="Niskanen T."/>
            <person name="Noordeloos M.E."/>
            <person name="Ohm R.A."/>
            <person name="Ortiz-Santana B."/>
            <person name="Ovrebo C."/>
            <person name="Racz N."/>
            <person name="Riley R."/>
            <person name="Savchenko A."/>
            <person name="Shiryaev A."/>
            <person name="Soop K."/>
            <person name="Spirin V."/>
            <person name="Szebenyi C."/>
            <person name="Tomsovsky M."/>
            <person name="Tulloss R.E."/>
            <person name="Uehling J."/>
            <person name="Grigoriev I.V."/>
            <person name="Vagvolgyi C."/>
            <person name="Papp T."/>
            <person name="Martin F.M."/>
            <person name="Miettinen O."/>
            <person name="Hibbett D.S."/>
            <person name="Nagy L.G."/>
        </authorList>
    </citation>
    <scope>NUCLEOTIDE SEQUENCE [LARGE SCALE GENOMIC DNA]</scope>
    <source>
        <strain evidence="3 4">CBS 166.37</strain>
    </source>
</reference>
<gene>
    <name evidence="3" type="ORF">BDQ12DRAFT_601900</name>
</gene>
<feature type="compositionally biased region" description="Low complexity" evidence="2">
    <location>
        <begin position="39"/>
        <end position="53"/>
    </location>
</feature>
<proteinExistence type="predicted"/>
<feature type="region of interest" description="Disordered" evidence="2">
    <location>
        <begin position="1"/>
        <end position="53"/>
    </location>
</feature>
<keyword evidence="1" id="KW-0175">Coiled coil</keyword>
<evidence type="ECO:0000256" key="1">
    <source>
        <dbReference type="SAM" id="Coils"/>
    </source>
</evidence>
<evidence type="ECO:0000256" key="2">
    <source>
        <dbReference type="SAM" id="MobiDB-lite"/>
    </source>
</evidence>
<evidence type="ECO:0000313" key="3">
    <source>
        <dbReference type="EMBL" id="TFK40344.1"/>
    </source>
</evidence>
<feature type="region of interest" description="Disordered" evidence="2">
    <location>
        <begin position="718"/>
        <end position="749"/>
    </location>
</feature>
<dbReference type="AlphaFoldDB" id="A0A5C3M4M4"/>
<dbReference type="OrthoDB" id="3256495at2759"/>
<dbReference type="Proteomes" id="UP000308652">
    <property type="component" value="Unassembled WGS sequence"/>
</dbReference>
<feature type="compositionally biased region" description="Low complexity" evidence="2">
    <location>
        <begin position="170"/>
        <end position="179"/>
    </location>
</feature>
<feature type="compositionally biased region" description="Basic residues" evidence="2">
    <location>
        <begin position="725"/>
        <end position="749"/>
    </location>
</feature>
<feature type="coiled-coil region" evidence="1">
    <location>
        <begin position="600"/>
        <end position="627"/>
    </location>
</feature>
<keyword evidence="4" id="KW-1185">Reference proteome</keyword>